<keyword evidence="1" id="KW-0547">Nucleotide-binding</keyword>
<dbReference type="InterPro" id="IPR050534">
    <property type="entry name" value="Coronavir_polyprotein_1ab"/>
</dbReference>
<dbReference type="SUPFAM" id="SSF52540">
    <property type="entry name" value="P-loop containing nucleoside triphosphate hydrolases"/>
    <property type="match status" value="1"/>
</dbReference>
<keyword evidence="2" id="KW-0378">Hydrolase</keyword>
<dbReference type="PANTHER" id="PTHR43788:SF8">
    <property type="entry name" value="DNA-BINDING PROTEIN SMUBP-2"/>
    <property type="match status" value="1"/>
</dbReference>
<dbReference type="Pfam" id="PF13087">
    <property type="entry name" value="AAA_12"/>
    <property type="match status" value="1"/>
</dbReference>
<feature type="region of interest" description="Disordered" evidence="5">
    <location>
        <begin position="1406"/>
        <end position="1456"/>
    </location>
</feature>
<dbReference type="Gene3D" id="3.40.50.300">
    <property type="entry name" value="P-loop containing nucleotide triphosphate hydrolases"/>
    <property type="match status" value="3"/>
</dbReference>
<dbReference type="Proteomes" id="UP000621454">
    <property type="component" value="Unassembled WGS sequence"/>
</dbReference>
<dbReference type="GO" id="GO:0004386">
    <property type="term" value="F:helicase activity"/>
    <property type="evidence" value="ECO:0007669"/>
    <property type="project" value="UniProtKB-KW"/>
</dbReference>
<dbReference type="CDD" id="cd18808">
    <property type="entry name" value="SF1_C_Upf1"/>
    <property type="match status" value="1"/>
</dbReference>
<dbReference type="GO" id="GO:0016787">
    <property type="term" value="F:hydrolase activity"/>
    <property type="evidence" value="ECO:0007669"/>
    <property type="project" value="UniProtKB-KW"/>
</dbReference>
<dbReference type="InterPro" id="IPR049468">
    <property type="entry name" value="Restrct_endonuc-II-like_dom"/>
</dbReference>
<evidence type="ECO:0000256" key="5">
    <source>
        <dbReference type="SAM" id="MobiDB-lite"/>
    </source>
</evidence>
<keyword evidence="3" id="KW-0347">Helicase</keyword>
<reference evidence="8" key="1">
    <citation type="journal article" date="2014" name="Int. J. Syst. Evol. Microbiol.">
        <title>Complete genome sequence of Corynebacterium casei LMG S-19264T (=DSM 44701T), isolated from a smear-ripened cheese.</title>
        <authorList>
            <consortium name="US DOE Joint Genome Institute (JGI-PGF)"/>
            <person name="Walter F."/>
            <person name="Albersmeier A."/>
            <person name="Kalinowski J."/>
            <person name="Ruckert C."/>
        </authorList>
    </citation>
    <scope>NUCLEOTIDE SEQUENCE</scope>
    <source>
        <strain evidence="8">CGMCC 1.12827</strain>
    </source>
</reference>
<dbReference type="Pfam" id="PF18741">
    <property type="entry name" value="MTES_1575"/>
    <property type="match status" value="1"/>
</dbReference>
<dbReference type="EMBL" id="BMGC01000010">
    <property type="protein sequence ID" value="GGB31013.1"/>
    <property type="molecule type" value="Genomic_DNA"/>
</dbReference>
<dbReference type="Pfam" id="PF13604">
    <property type="entry name" value="AAA_30"/>
    <property type="match status" value="1"/>
</dbReference>
<accession>A0A916WUI0</accession>
<dbReference type="InterPro" id="IPR041679">
    <property type="entry name" value="DNA2/NAM7-like_C"/>
</dbReference>
<name>A0A916WUI0_9ACTN</name>
<evidence type="ECO:0000313" key="9">
    <source>
        <dbReference type="Proteomes" id="UP000621454"/>
    </source>
</evidence>
<evidence type="ECO:0000256" key="3">
    <source>
        <dbReference type="ARBA" id="ARBA00022806"/>
    </source>
</evidence>
<organism evidence="8 9">
    <name type="scientific">Gordonia jinhuaensis</name>
    <dbReference type="NCBI Taxonomy" id="1517702"/>
    <lineage>
        <taxon>Bacteria</taxon>
        <taxon>Bacillati</taxon>
        <taxon>Actinomycetota</taxon>
        <taxon>Actinomycetes</taxon>
        <taxon>Mycobacteriales</taxon>
        <taxon>Gordoniaceae</taxon>
        <taxon>Gordonia</taxon>
    </lineage>
</organism>
<evidence type="ECO:0000313" key="8">
    <source>
        <dbReference type="EMBL" id="GGB31013.1"/>
    </source>
</evidence>
<feature type="domain" description="Restriction endonuclease type II-like" evidence="7">
    <location>
        <begin position="1301"/>
        <end position="1394"/>
    </location>
</feature>
<proteinExistence type="predicted"/>
<evidence type="ECO:0008006" key="10">
    <source>
        <dbReference type="Google" id="ProtNLM"/>
    </source>
</evidence>
<evidence type="ECO:0000256" key="1">
    <source>
        <dbReference type="ARBA" id="ARBA00022741"/>
    </source>
</evidence>
<gene>
    <name evidence="8" type="ORF">GCM10011489_19060</name>
</gene>
<keyword evidence="4" id="KW-0067">ATP-binding</keyword>
<comment type="caution">
    <text evidence="8">The sequence shown here is derived from an EMBL/GenBank/DDBJ whole genome shotgun (WGS) entry which is preliminary data.</text>
</comment>
<dbReference type="RefSeq" id="WP_188586355.1">
    <property type="nucleotide sequence ID" value="NZ_BMGC01000010.1"/>
</dbReference>
<protein>
    <recommendedName>
        <fullName evidence="10">Part of AAA domain-containing protein</fullName>
    </recommendedName>
</protein>
<evidence type="ECO:0000259" key="6">
    <source>
        <dbReference type="Pfam" id="PF13087"/>
    </source>
</evidence>
<sequence length="1456" mass="157805">MSQSDVGDVRRRRVRGLLDHLAAVTDSRTQAVGDVDEHLAVLWLTDPQAPVRYRAKARPGDRLLKTAPFTASARALTEMVRRLAEQPEELELVVASVLVTTTPMSADTSTAAVPGGTDSVAADSVDTGSCAQTRREHLLTQRVLVSTDEPGAITVTLAADVSPRIHTHEYRSTAVDSGPAQMRETPSRDVGDATAVLGDERIDALRAAVSASGSVVSEDVADLVEAWARDDPNERSSIRYAPALVLRRRDEGRMLDYLEQMRDSVAGVDSEVPLGLAQLVEPVESAERVYRLESIGATPPEEFLADPLLPLQSNAEQREIFRRLAVDSGVVVEGPAGTGKTHTIANLLTALLATGQRVLVVSEKAQALEVLRDKLPTDLRGLVVDMTDPGRHGSSAFAGSVAEIAGRKASHQPDALAREIAELRDRRDQAIARRGRVIADIVDLRASETVEHTGVADGYSGTAAGIARAVTRASHSYDWLPGPLESAAPPLDPGEFARLTTLLRQRRAGAPDRLSQSLFALDEVLPDSVELDEICERIAASPTEPMVGAGSLVSILSGVESARLLTLKQICDRLAVILAEMPGDEAATRLADSLLAGESGYLWERTGALAELISDARTRDRRIGTRSVEVHNAGTGDAELFLSAAQFLQAGGAWRSRFRRSPQQRALEESGVVATVNGQRPTNASALLAVADHLSVLEAAQTAQSVLADVGIPLEANGSRAVQLDELIRVDAQLRRIATLVDGRDELVRELSRITPGGPRPRSVAELTDVARQTGRVASARDAVLARDRLDELIAELVPRIDAGPSPEGDALLTALRAADATALREARRDWHVALTERDNQGALDLLELRLRSAAPALHRALADDPADVRWDVRVADIEAAWAWRRAHQWASHRSDPTRGAHLQAQLDSADADIAGLTADLATTSAWQKCLDRMSVAQLQAVQSYRDHMINAGKGSGKHAGRFLRGAREAMATARTAVPAWIMPISSVLVTIPPQQNSFDVVIVDEASQADISATFLLWLASRIIVFGDDRQCAPVTAGSTRLDDVFASLDANLPDMPGYLRDNLTMRSSLFSLLRTRFGHTVRLREHFRSMPEIIGFASGQFYSDSPLIPVRQFGGDRLDPLKTVYVPGGLATGEGSALINEAEATQLVETLRVCLDDPRYAQMSVGVVVLQGQGQVDLIERMLHSVLTDDQWQQHRVRVGTPLDFQGDERNVVFLSMVIGADRDAVALTRNESQRRINVATTRAMDQMWLFHSVSPDELKPHDLRFSLLSYMLWAPRQLVTRAQRVSADERVEPFASVFEQRIFNDLIDAGYHVEPKFSVDNLTIDLRVVGADGQMGIGCDGDEYVHGQAQISADVAAECELRRCGWRFWRVRESDYLIDQAGARTEMIATLIACGVHPLDRVAPSEGSSVTPSEGSGPEMPEAAEPGSEGRPAADLSATEGQWIPVELGSDDD</sequence>
<dbReference type="InterPro" id="IPR047187">
    <property type="entry name" value="SF1_C_Upf1"/>
</dbReference>
<feature type="domain" description="DNA2/NAM7 helicase-like C-terminal" evidence="6">
    <location>
        <begin position="1068"/>
        <end position="1253"/>
    </location>
</feature>
<evidence type="ECO:0000256" key="2">
    <source>
        <dbReference type="ARBA" id="ARBA00022801"/>
    </source>
</evidence>
<reference evidence="8" key="2">
    <citation type="submission" date="2020-09" db="EMBL/GenBank/DDBJ databases">
        <authorList>
            <person name="Sun Q."/>
            <person name="Zhou Y."/>
        </authorList>
    </citation>
    <scope>NUCLEOTIDE SEQUENCE</scope>
    <source>
        <strain evidence="8">CGMCC 1.12827</strain>
    </source>
</reference>
<dbReference type="InterPro" id="IPR027417">
    <property type="entry name" value="P-loop_NTPase"/>
</dbReference>
<evidence type="ECO:0000256" key="4">
    <source>
        <dbReference type="ARBA" id="ARBA00022840"/>
    </source>
</evidence>
<dbReference type="GO" id="GO:0005524">
    <property type="term" value="F:ATP binding"/>
    <property type="evidence" value="ECO:0007669"/>
    <property type="project" value="UniProtKB-KW"/>
</dbReference>
<evidence type="ECO:0000259" key="7">
    <source>
        <dbReference type="Pfam" id="PF18741"/>
    </source>
</evidence>
<keyword evidence="9" id="KW-1185">Reference proteome</keyword>
<dbReference type="PANTHER" id="PTHR43788">
    <property type="entry name" value="DNA2/NAM7 HELICASE FAMILY MEMBER"/>
    <property type="match status" value="1"/>
</dbReference>